<evidence type="ECO:0000313" key="4">
    <source>
        <dbReference type="EMBL" id="BDU76967.1"/>
    </source>
</evidence>
<feature type="region of interest" description="Disordered" evidence="1">
    <location>
        <begin position="13"/>
        <end position="49"/>
    </location>
</feature>
<dbReference type="InterPro" id="IPR007055">
    <property type="entry name" value="BON_dom"/>
</dbReference>
<dbReference type="RefSeq" id="WP_243331120.1">
    <property type="nucleotide sequence ID" value="NZ_AP027081.1"/>
</dbReference>
<feature type="chain" id="PRO_5041265834" description="BON domain-containing protein" evidence="2">
    <location>
        <begin position="19"/>
        <end position="120"/>
    </location>
</feature>
<dbReference type="KEGG" id="msea:METESE_19250"/>
<organism evidence="4 5">
    <name type="scientific">Mesoterricola sediminis</name>
    <dbReference type="NCBI Taxonomy" id="2927980"/>
    <lineage>
        <taxon>Bacteria</taxon>
        <taxon>Pseudomonadati</taxon>
        <taxon>Acidobacteriota</taxon>
        <taxon>Holophagae</taxon>
        <taxon>Holophagales</taxon>
        <taxon>Holophagaceae</taxon>
        <taxon>Mesoterricola</taxon>
    </lineage>
</organism>
<proteinExistence type="predicted"/>
<evidence type="ECO:0000256" key="2">
    <source>
        <dbReference type="SAM" id="SignalP"/>
    </source>
</evidence>
<feature type="domain" description="BON" evidence="3">
    <location>
        <begin position="48"/>
        <end position="118"/>
    </location>
</feature>
<dbReference type="EMBL" id="AP027081">
    <property type="protein sequence ID" value="BDU76967.1"/>
    <property type="molecule type" value="Genomic_DNA"/>
</dbReference>
<gene>
    <name evidence="4" type="ORF">METESE_19250</name>
</gene>
<dbReference type="AlphaFoldDB" id="A0AA48GZM6"/>
<feature type="signal peptide" evidence="2">
    <location>
        <begin position="1"/>
        <end position="18"/>
    </location>
</feature>
<dbReference type="Pfam" id="PF04972">
    <property type="entry name" value="BON"/>
    <property type="match status" value="1"/>
</dbReference>
<reference evidence="4" key="1">
    <citation type="journal article" date="2023" name="Int. J. Syst. Evol. Microbiol.">
        <title>Mesoterricola silvestris gen. nov., sp. nov., Mesoterricola sediminis sp. nov., Geothrix oryzae sp. nov., Geothrix edaphica sp. nov., Geothrix rubra sp. nov., and Geothrix limicola sp. nov., six novel members of Acidobacteriota isolated from soils.</title>
        <authorList>
            <person name="Itoh H."/>
            <person name="Sugisawa Y."/>
            <person name="Mise K."/>
            <person name="Xu Z."/>
            <person name="Kuniyasu M."/>
            <person name="Ushijima N."/>
            <person name="Kawano K."/>
            <person name="Kobayashi E."/>
            <person name="Shiratori Y."/>
            <person name="Masuda Y."/>
            <person name="Senoo K."/>
        </authorList>
    </citation>
    <scope>NUCLEOTIDE SEQUENCE</scope>
    <source>
        <strain evidence="4">W786</strain>
    </source>
</reference>
<dbReference type="Gene3D" id="3.30.1340.30">
    <property type="match status" value="1"/>
</dbReference>
<keyword evidence="2" id="KW-0732">Signal</keyword>
<keyword evidence="5" id="KW-1185">Reference proteome</keyword>
<evidence type="ECO:0000256" key="1">
    <source>
        <dbReference type="SAM" id="MobiDB-lite"/>
    </source>
</evidence>
<sequence>MKAHVLTILLATGLGAAAQQPPPTPPPDRPTHEGRTHKHAQDQGAADADTALARQIRKELKETKGLSAKARALKVAAKGGQVTLRGTVATAEEKDQVEAIARRLAGEGKVTSEVKVKKAP</sequence>
<dbReference type="PROSITE" id="PS50914">
    <property type="entry name" value="BON"/>
    <property type="match status" value="1"/>
</dbReference>
<evidence type="ECO:0000313" key="5">
    <source>
        <dbReference type="Proteomes" id="UP001228113"/>
    </source>
</evidence>
<dbReference type="Proteomes" id="UP001228113">
    <property type="component" value="Chromosome"/>
</dbReference>
<protein>
    <recommendedName>
        <fullName evidence="3">BON domain-containing protein</fullName>
    </recommendedName>
</protein>
<name>A0AA48GZM6_9BACT</name>
<accession>A0AA48GZM6</accession>
<evidence type="ECO:0000259" key="3">
    <source>
        <dbReference type="PROSITE" id="PS50914"/>
    </source>
</evidence>